<evidence type="ECO:0000256" key="9">
    <source>
        <dbReference type="ARBA" id="ARBA00022840"/>
    </source>
</evidence>
<evidence type="ECO:0000259" key="15">
    <source>
        <dbReference type="PROSITE" id="PS50885"/>
    </source>
</evidence>
<reference evidence="16 17" key="1">
    <citation type="submission" date="2019-11" db="EMBL/GenBank/DDBJ databases">
        <title>Whole Genome Sequencing and Comparative Genomic Analyses of Lysinibacillus pakistanensis LZH-9, a Halotolerant Strain with Excellent COD Removal Capability.</title>
        <authorList>
            <person name="Zhou H."/>
        </authorList>
    </citation>
    <scope>NUCLEOTIDE SEQUENCE [LARGE SCALE GENOMIC DNA]</scope>
    <source>
        <strain evidence="16 17">LZH-9</strain>
    </source>
</reference>
<dbReference type="CDD" id="cd00075">
    <property type="entry name" value="HATPase"/>
    <property type="match status" value="1"/>
</dbReference>
<evidence type="ECO:0000256" key="8">
    <source>
        <dbReference type="ARBA" id="ARBA00022777"/>
    </source>
</evidence>
<dbReference type="PRINTS" id="PR00344">
    <property type="entry name" value="BCTRLSENSOR"/>
</dbReference>
<dbReference type="SMART" id="SM00387">
    <property type="entry name" value="HATPase_c"/>
    <property type="match status" value="1"/>
</dbReference>
<dbReference type="InterPro" id="IPR036097">
    <property type="entry name" value="HisK_dim/P_sf"/>
</dbReference>
<comment type="subcellular location">
    <subcellularLocation>
        <location evidence="2">Cell membrane</location>
        <topology evidence="2">Multi-pass membrane protein</topology>
    </subcellularLocation>
</comment>
<evidence type="ECO:0000256" key="10">
    <source>
        <dbReference type="ARBA" id="ARBA00023012"/>
    </source>
</evidence>
<dbReference type="EMBL" id="CP045835">
    <property type="protein sequence ID" value="QGG52694.1"/>
    <property type="molecule type" value="Genomic_DNA"/>
</dbReference>
<dbReference type="PROSITE" id="PS50109">
    <property type="entry name" value="HIS_KIN"/>
    <property type="match status" value="1"/>
</dbReference>
<dbReference type="InterPro" id="IPR050351">
    <property type="entry name" value="BphY/WalK/GraS-like"/>
</dbReference>
<comment type="catalytic activity">
    <reaction evidence="1">
        <text>ATP + protein L-histidine = ADP + protein N-phospho-L-histidine.</text>
        <dbReference type="EC" id="2.7.13.3"/>
    </reaction>
</comment>
<dbReference type="Proteomes" id="UP000373269">
    <property type="component" value="Chromosome"/>
</dbReference>
<evidence type="ECO:0000313" key="16">
    <source>
        <dbReference type="EMBL" id="QGG52694.1"/>
    </source>
</evidence>
<dbReference type="Pfam" id="PF00512">
    <property type="entry name" value="HisKA"/>
    <property type="match status" value="1"/>
</dbReference>
<dbReference type="CDD" id="cd00082">
    <property type="entry name" value="HisKA"/>
    <property type="match status" value="1"/>
</dbReference>
<keyword evidence="5" id="KW-0597">Phosphoprotein</keyword>
<dbReference type="InterPro" id="IPR013767">
    <property type="entry name" value="PAS_fold"/>
</dbReference>
<dbReference type="Gene3D" id="3.30.450.20">
    <property type="entry name" value="PAS domain"/>
    <property type="match status" value="1"/>
</dbReference>
<evidence type="ECO:0000256" key="7">
    <source>
        <dbReference type="ARBA" id="ARBA00022741"/>
    </source>
</evidence>
<dbReference type="Pfam" id="PF00989">
    <property type="entry name" value="PAS"/>
    <property type="match status" value="1"/>
</dbReference>
<feature type="domain" description="HAMP" evidence="15">
    <location>
        <begin position="113"/>
        <end position="165"/>
    </location>
</feature>
<evidence type="ECO:0000256" key="3">
    <source>
        <dbReference type="ARBA" id="ARBA00012438"/>
    </source>
</evidence>
<dbReference type="Gene3D" id="3.30.565.10">
    <property type="entry name" value="Histidine kinase-like ATPase, C-terminal domain"/>
    <property type="match status" value="1"/>
</dbReference>
<dbReference type="InterPro" id="IPR000014">
    <property type="entry name" value="PAS"/>
</dbReference>
<dbReference type="SUPFAM" id="SSF55785">
    <property type="entry name" value="PYP-like sensor domain (PAS domain)"/>
    <property type="match status" value="1"/>
</dbReference>
<evidence type="ECO:0000256" key="4">
    <source>
        <dbReference type="ARBA" id="ARBA00022475"/>
    </source>
</evidence>
<dbReference type="SUPFAM" id="SSF55874">
    <property type="entry name" value="ATPase domain of HSP90 chaperone/DNA topoisomerase II/histidine kinase"/>
    <property type="match status" value="1"/>
</dbReference>
<accession>A0ABX6DHZ2</accession>
<dbReference type="InterPro" id="IPR003661">
    <property type="entry name" value="HisK_dim/P_dom"/>
</dbReference>
<protein>
    <recommendedName>
        <fullName evidence="3">histidine kinase</fullName>
        <ecNumber evidence="3">2.7.13.3</ecNumber>
    </recommendedName>
</protein>
<evidence type="ECO:0000256" key="11">
    <source>
        <dbReference type="ARBA" id="ARBA00023136"/>
    </source>
</evidence>
<evidence type="ECO:0000256" key="2">
    <source>
        <dbReference type="ARBA" id="ARBA00004651"/>
    </source>
</evidence>
<feature type="domain" description="PAS" evidence="14">
    <location>
        <begin position="170"/>
        <end position="215"/>
    </location>
</feature>
<name>A0ABX6DHZ2_9BACI</name>
<sequence>MKSMSNRLFLTFMLLLGTILAVLMIVIGQLFPVYIEQYDEQASLEKQESINQVLDERKIELSKEDREAINRVQNAGEQHKILLSVRARLYVVLVILFTIALILIAIVSRYMIRNFTAPIDNVTETALELAKGNYRARAHENEQERMMPLSHSINILARNLQDITTIREVEEERLKTLIENMGSSLMMIGREGNISIVNRVFLERFGMQIDDVQGKVFRTIGLPKSLEQFIDHVFLTEMPYRQQIKMEVQQELYNKEVYGAPVIGDHGRWLGVVIVMHDITELVRLEQIRKDFVANVSHELRTPITSIKGFSETLLDGAYKDEKMLLSFLEIIYKESNRLQMLIQDLLELSKIEQHGFTVNIMSMGLQDVLIRGAELTGPRLDEKNMSFHVDIERDVEVMGDANRIIQIVTNLITNAITYSPENTTVSIRLKENEKYGIIEIEDQGIGIEKHEIARVFERFYRVDRARSRNSGGTGLGLAIVKHLVEAHHGRIQVESEVGVGTKMIVMIPKN</sequence>
<organism evidence="16 17">
    <name type="scientific">Lysinibacillus pakistanensis</name>
    <dbReference type="NCBI Taxonomy" id="759811"/>
    <lineage>
        <taxon>Bacteria</taxon>
        <taxon>Bacillati</taxon>
        <taxon>Bacillota</taxon>
        <taxon>Bacilli</taxon>
        <taxon>Bacillales</taxon>
        <taxon>Bacillaceae</taxon>
        <taxon>Lysinibacillus</taxon>
    </lineage>
</organism>
<dbReference type="NCBIfam" id="TIGR00229">
    <property type="entry name" value="sensory_box"/>
    <property type="match status" value="1"/>
</dbReference>
<evidence type="ECO:0000313" key="17">
    <source>
        <dbReference type="Proteomes" id="UP000373269"/>
    </source>
</evidence>
<dbReference type="PROSITE" id="PS50112">
    <property type="entry name" value="PAS"/>
    <property type="match status" value="1"/>
</dbReference>
<keyword evidence="12" id="KW-0812">Transmembrane</keyword>
<keyword evidence="17" id="KW-1185">Reference proteome</keyword>
<dbReference type="InterPro" id="IPR004358">
    <property type="entry name" value="Sig_transdc_His_kin-like_C"/>
</dbReference>
<dbReference type="EC" id="2.7.13.3" evidence="3"/>
<keyword evidence="8" id="KW-0418">Kinase</keyword>
<evidence type="ECO:0000256" key="5">
    <source>
        <dbReference type="ARBA" id="ARBA00022553"/>
    </source>
</evidence>
<dbReference type="SMART" id="SM00091">
    <property type="entry name" value="PAS"/>
    <property type="match status" value="1"/>
</dbReference>
<keyword evidence="6" id="KW-0808">Transferase</keyword>
<dbReference type="SUPFAM" id="SSF47384">
    <property type="entry name" value="Homodimeric domain of signal transducing histidine kinase"/>
    <property type="match status" value="1"/>
</dbReference>
<dbReference type="PANTHER" id="PTHR45453:SF1">
    <property type="entry name" value="PHOSPHATE REGULON SENSOR PROTEIN PHOR"/>
    <property type="match status" value="1"/>
</dbReference>
<keyword evidence="11 12" id="KW-0472">Membrane</keyword>
<keyword evidence="7" id="KW-0547">Nucleotide-binding</keyword>
<keyword evidence="4" id="KW-1003">Cell membrane</keyword>
<feature type="domain" description="Histidine kinase" evidence="13">
    <location>
        <begin position="295"/>
        <end position="511"/>
    </location>
</feature>
<dbReference type="InterPro" id="IPR005467">
    <property type="entry name" value="His_kinase_dom"/>
</dbReference>
<dbReference type="Pfam" id="PF02518">
    <property type="entry name" value="HATPase_c"/>
    <property type="match status" value="1"/>
</dbReference>
<dbReference type="PROSITE" id="PS50885">
    <property type="entry name" value="HAMP"/>
    <property type="match status" value="1"/>
</dbReference>
<gene>
    <name evidence="16" type="ORF">GDS87_17930</name>
</gene>
<dbReference type="InterPro" id="IPR035965">
    <property type="entry name" value="PAS-like_dom_sf"/>
</dbReference>
<keyword evidence="9" id="KW-0067">ATP-binding</keyword>
<evidence type="ECO:0000256" key="1">
    <source>
        <dbReference type="ARBA" id="ARBA00000085"/>
    </source>
</evidence>
<dbReference type="NCBIfam" id="NF046044">
    <property type="entry name" value="PnpS"/>
    <property type="match status" value="1"/>
</dbReference>
<proteinExistence type="predicted"/>
<dbReference type="Gene3D" id="1.10.287.130">
    <property type="match status" value="1"/>
</dbReference>
<dbReference type="InterPro" id="IPR003594">
    <property type="entry name" value="HATPase_dom"/>
</dbReference>
<evidence type="ECO:0000256" key="6">
    <source>
        <dbReference type="ARBA" id="ARBA00022679"/>
    </source>
</evidence>
<feature type="transmembrane region" description="Helical" evidence="12">
    <location>
        <begin position="87"/>
        <end position="107"/>
    </location>
</feature>
<dbReference type="RefSeq" id="WP_369593496.1">
    <property type="nucleotide sequence ID" value="NZ_CP045835.1"/>
</dbReference>
<dbReference type="SMART" id="SM00388">
    <property type="entry name" value="HisKA"/>
    <property type="match status" value="1"/>
</dbReference>
<keyword evidence="12" id="KW-1133">Transmembrane helix</keyword>
<evidence type="ECO:0000259" key="13">
    <source>
        <dbReference type="PROSITE" id="PS50109"/>
    </source>
</evidence>
<dbReference type="PANTHER" id="PTHR45453">
    <property type="entry name" value="PHOSPHATE REGULON SENSOR PROTEIN PHOR"/>
    <property type="match status" value="1"/>
</dbReference>
<keyword evidence="10" id="KW-0902">Two-component regulatory system</keyword>
<dbReference type="InterPro" id="IPR003660">
    <property type="entry name" value="HAMP_dom"/>
</dbReference>
<dbReference type="Gene3D" id="6.10.340.10">
    <property type="match status" value="1"/>
</dbReference>
<evidence type="ECO:0000259" key="14">
    <source>
        <dbReference type="PROSITE" id="PS50112"/>
    </source>
</evidence>
<evidence type="ECO:0000256" key="12">
    <source>
        <dbReference type="SAM" id="Phobius"/>
    </source>
</evidence>
<dbReference type="InterPro" id="IPR036890">
    <property type="entry name" value="HATPase_C_sf"/>
</dbReference>
<feature type="transmembrane region" description="Helical" evidence="12">
    <location>
        <begin position="12"/>
        <end position="35"/>
    </location>
</feature>